<evidence type="ECO:0000256" key="3">
    <source>
        <dbReference type="ARBA" id="ARBA00022729"/>
    </source>
</evidence>
<evidence type="ECO:0000256" key="2">
    <source>
        <dbReference type="ARBA" id="ARBA00006275"/>
    </source>
</evidence>
<dbReference type="InterPro" id="IPR011990">
    <property type="entry name" value="TPR-like_helical_dom_sf"/>
</dbReference>
<comment type="similarity">
    <text evidence="2">Belongs to the SusD family.</text>
</comment>
<dbReference type="Gene3D" id="1.25.40.390">
    <property type="match status" value="1"/>
</dbReference>
<dbReference type="GO" id="GO:0009279">
    <property type="term" value="C:cell outer membrane"/>
    <property type="evidence" value="ECO:0007669"/>
    <property type="project" value="UniProtKB-SubCell"/>
</dbReference>
<evidence type="ECO:0000256" key="4">
    <source>
        <dbReference type="ARBA" id="ARBA00023136"/>
    </source>
</evidence>
<dbReference type="AlphaFoldDB" id="A0A0C1KZI1"/>
<evidence type="ECO:0000256" key="5">
    <source>
        <dbReference type="ARBA" id="ARBA00023237"/>
    </source>
</evidence>
<evidence type="ECO:0008006" key="10">
    <source>
        <dbReference type="Google" id="ProtNLM"/>
    </source>
</evidence>
<proteinExistence type="inferred from homology"/>
<dbReference type="EMBL" id="JSVC01000032">
    <property type="protein sequence ID" value="KIC92696.1"/>
    <property type="molecule type" value="Genomic_DNA"/>
</dbReference>
<protein>
    <recommendedName>
        <fullName evidence="10">Carbohydrate-binding protein SusD</fullName>
    </recommendedName>
</protein>
<keyword evidence="5" id="KW-0998">Cell outer membrane</keyword>
<dbReference type="InterPro" id="IPR012944">
    <property type="entry name" value="SusD_RagB_dom"/>
</dbReference>
<dbReference type="STRING" id="1349421.OI18_21490"/>
<reference evidence="8 9" key="1">
    <citation type="submission" date="2014-11" db="EMBL/GenBank/DDBJ databases">
        <title>Genome sequence of Flavihumibacter solisilvae 3-3.</title>
        <authorList>
            <person name="Zhou G."/>
            <person name="Li M."/>
            <person name="Wang G."/>
        </authorList>
    </citation>
    <scope>NUCLEOTIDE SEQUENCE [LARGE SCALE GENOMIC DNA]</scope>
    <source>
        <strain evidence="8 9">3-3</strain>
    </source>
</reference>
<feature type="domain" description="SusD-like N-terminal" evidence="7">
    <location>
        <begin position="93"/>
        <end position="225"/>
    </location>
</feature>
<accession>A0A0C1KZI1</accession>
<dbReference type="OrthoDB" id="9783641at2"/>
<keyword evidence="9" id="KW-1185">Reference proteome</keyword>
<dbReference type="Pfam" id="PF14322">
    <property type="entry name" value="SusD-like_3"/>
    <property type="match status" value="1"/>
</dbReference>
<feature type="domain" description="RagB/SusD" evidence="6">
    <location>
        <begin position="318"/>
        <end position="513"/>
    </location>
</feature>
<keyword evidence="3" id="KW-0732">Signal</keyword>
<dbReference type="CDD" id="cd08977">
    <property type="entry name" value="SusD"/>
    <property type="match status" value="1"/>
</dbReference>
<organism evidence="8 9">
    <name type="scientific">Flavihumibacter solisilvae</name>
    <dbReference type="NCBI Taxonomy" id="1349421"/>
    <lineage>
        <taxon>Bacteria</taxon>
        <taxon>Pseudomonadati</taxon>
        <taxon>Bacteroidota</taxon>
        <taxon>Chitinophagia</taxon>
        <taxon>Chitinophagales</taxon>
        <taxon>Chitinophagaceae</taxon>
        <taxon>Flavihumibacter</taxon>
    </lineage>
</organism>
<gene>
    <name evidence="8" type="ORF">OI18_21490</name>
</gene>
<evidence type="ECO:0000256" key="1">
    <source>
        <dbReference type="ARBA" id="ARBA00004442"/>
    </source>
</evidence>
<dbReference type="SUPFAM" id="SSF48452">
    <property type="entry name" value="TPR-like"/>
    <property type="match status" value="1"/>
</dbReference>
<dbReference type="RefSeq" id="WP_039143901.1">
    <property type="nucleotide sequence ID" value="NZ_JSVC01000032.1"/>
</dbReference>
<evidence type="ECO:0000259" key="7">
    <source>
        <dbReference type="Pfam" id="PF14322"/>
    </source>
</evidence>
<name>A0A0C1KZI1_9BACT</name>
<evidence type="ECO:0000313" key="8">
    <source>
        <dbReference type="EMBL" id="KIC92696.1"/>
    </source>
</evidence>
<comment type="caution">
    <text evidence="8">The sequence shown here is derived from an EMBL/GenBank/DDBJ whole genome shotgun (WGS) entry which is preliminary data.</text>
</comment>
<evidence type="ECO:0000313" key="9">
    <source>
        <dbReference type="Proteomes" id="UP000031408"/>
    </source>
</evidence>
<evidence type="ECO:0000259" key="6">
    <source>
        <dbReference type="Pfam" id="PF07980"/>
    </source>
</evidence>
<dbReference type="PROSITE" id="PS51257">
    <property type="entry name" value="PROKAR_LIPOPROTEIN"/>
    <property type="match status" value="1"/>
</dbReference>
<keyword evidence="4" id="KW-0472">Membrane</keyword>
<sequence length="513" mass="57974">MKKIKLPLYTLALTVALSTSCTKLDETLYSQVAVDDFGTNQEQINALVGSIYSTLKLHCIDWDTYITMDGLSSDMIAIPGYKGGDWSEPMYKETMRHTWNASSSGFNESYFGPSANISLCNQIYYQIDINNAIVPELKVQILAEIRAVRAFWYYILVDHYGNVPIVTDFLDKSQPETRTRAEVFNFIVNELNEVKDKLRTDVATPASYGKMTRGAAYTLLAKMYLNAMSWNPAGGPKWQECIDACNEVLAMPYQLEKWDVNFVPNNNISREAIFSAVFKTGGSGRQNNIALNTLHYFDPIALGLNISPWNGIAATPSYVKEFDPADSRYDASFLIGEMRNPAGEIILTPHGRPLIHTVDMVMNEVGSDGWGWINQEEGARIKKWPFELGLSNSMENDFHIFRLADVYLMKAEALVRNGGSNTEATSLVNAIRARAFTDPSKLYGSVTLEYIYKERRFELAWEGFTRQDMIRFDKFLQPRSPFKPYASDPKYLLYAIPQAAIDANNKLKQNPGY</sequence>
<comment type="subcellular location">
    <subcellularLocation>
        <location evidence="1">Cell outer membrane</location>
    </subcellularLocation>
</comment>
<dbReference type="Proteomes" id="UP000031408">
    <property type="component" value="Unassembled WGS sequence"/>
</dbReference>
<dbReference type="Pfam" id="PF07980">
    <property type="entry name" value="SusD_RagB"/>
    <property type="match status" value="1"/>
</dbReference>
<dbReference type="InterPro" id="IPR033985">
    <property type="entry name" value="SusD-like_N"/>
</dbReference>